<dbReference type="PROSITE" id="PS50109">
    <property type="entry name" value="HIS_KIN"/>
    <property type="match status" value="1"/>
</dbReference>
<organism evidence="14 15">
    <name type="scientific">Thalassospira lucentensis</name>
    <dbReference type="NCBI Taxonomy" id="168935"/>
    <lineage>
        <taxon>Bacteria</taxon>
        <taxon>Pseudomonadati</taxon>
        <taxon>Pseudomonadota</taxon>
        <taxon>Alphaproteobacteria</taxon>
        <taxon>Rhodospirillales</taxon>
        <taxon>Thalassospiraceae</taxon>
        <taxon>Thalassospira</taxon>
    </lineage>
</organism>
<dbReference type="PROSITE" id="PS50885">
    <property type="entry name" value="HAMP"/>
    <property type="match status" value="1"/>
</dbReference>
<feature type="compositionally biased region" description="Acidic residues" evidence="10">
    <location>
        <begin position="82"/>
        <end position="94"/>
    </location>
</feature>
<comment type="caution">
    <text evidence="14">The sequence shown here is derived from an EMBL/GenBank/DDBJ whole genome shotgun (WGS) entry which is preliminary data.</text>
</comment>
<dbReference type="InterPro" id="IPR003661">
    <property type="entry name" value="HisK_dim/P_dom"/>
</dbReference>
<evidence type="ECO:0000256" key="4">
    <source>
        <dbReference type="ARBA" id="ARBA00022553"/>
    </source>
</evidence>
<evidence type="ECO:0000256" key="3">
    <source>
        <dbReference type="ARBA" id="ARBA00012438"/>
    </source>
</evidence>
<dbReference type="SMART" id="SM00388">
    <property type="entry name" value="HisKA"/>
    <property type="match status" value="1"/>
</dbReference>
<dbReference type="InterPro" id="IPR005467">
    <property type="entry name" value="His_kinase_dom"/>
</dbReference>
<evidence type="ECO:0000256" key="5">
    <source>
        <dbReference type="ARBA" id="ARBA00022679"/>
    </source>
</evidence>
<dbReference type="GO" id="GO:0000155">
    <property type="term" value="F:phosphorelay sensor kinase activity"/>
    <property type="evidence" value="ECO:0007669"/>
    <property type="project" value="InterPro"/>
</dbReference>
<evidence type="ECO:0000256" key="8">
    <source>
        <dbReference type="ARBA" id="ARBA00022989"/>
    </source>
</evidence>
<dbReference type="InterPro" id="IPR036097">
    <property type="entry name" value="HisK_dim/P_sf"/>
</dbReference>
<dbReference type="InterPro" id="IPR036890">
    <property type="entry name" value="HATPase_C_sf"/>
</dbReference>
<evidence type="ECO:0000256" key="9">
    <source>
        <dbReference type="ARBA" id="ARBA00023012"/>
    </source>
</evidence>
<dbReference type="Gene3D" id="1.10.287.130">
    <property type="match status" value="1"/>
</dbReference>
<dbReference type="SMART" id="SM00387">
    <property type="entry name" value="HATPase_c"/>
    <property type="match status" value="1"/>
</dbReference>
<protein>
    <recommendedName>
        <fullName evidence="3">histidine kinase</fullName>
        <ecNumber evidence="3">2.7.13.3</ecNumber>
    </recommendedName>
</protein>
<dbReference type="EMBL" id="LPVY01000001">
    <property type="protein sequence ID" value="KZB69475.1"/>
    <property type="molecule type" value="Genomic_DNA"/>
</dbReference>
<evidence type="ECO:0000256" key="2">
    <source>
        <dbReference type="ARBA" id="ARBA00004370"/>
    </source>
</evidence>
<keyword evidence="7" id="KW-0418">Kinase</keyword>
<comment type="catalytic activity">
    <reaction evidence="1">
        <text>ATP + protein L-histidine = ADP + protein N-phospho-L-histidine.</text>
        <dbReference type="EC" id="2.7.13.3"/>
    </reaction>
</comment>
<evidence type="ECO:0000256" key="7">
    <source>
        <dbReference type="ARBA" id="ARBA00022777"/>
    </source>
</evidence>
<keyword evidence="11" id="KW-0472">Membrane</keyword>
<evidence type="ECO:0000256" key="6">
    <source>
        <dbReference type="ARBA" id="ARBA00022692"/>
    </source>
</evidence>
<dbReference type="OrthoDB" id="9809766at2"/>
<feature type="region of interest" description="Disordered" evidence="10">
    <location>
        <begin position="74"/>
        <end position="94"/>
    </location>
</feature>
<gene>
    <name evidence="14" type="ORF">AUP42_00210</name>
</gene>
<dbReference type="Proteomes" id="UP000076335">
    <property type="component" value="Unassembled WGS sequence"/>
</dbReference>
<evidence type="ECO:0000256" key="1">
    <source>
        <dbReference type="ARBA" id="ARBA00000085"/>
    </source>
</evidence>
<dbReference type="Gene3D" id="3.30.565.10">
    <property type="entry name" value="Histidine kinase-like ATPase, C-terminal domain"/>
    <property type="match status" value="1"/>
</dbReference>
<dbReference type="AlphaFoldDB" id="A0A154LBK8"/>
<evidence type="ECO:0000259" key="13">
    <source>
        <dbReference type="PROSITE" id="PS50885"/>
    </source>
</evidence>
<dbReference type="SUPFAM" id="SSF55874">
    <property type="entry name" value="ATPase domain of HSP90 chaperone/DNA topoisomerase II/histidine kinase"/>
    <property type="match status" value="1"/>
</dbReference>
<dbReference type="SUPFAM" id="SSF47384">
    <property type="entry name" value="Homodimeric domain of signal transducing histidine kinase"/>
    <property type="match status" value="1"/>
</dbReference>
<keyword evidence="9" id="KW-0902">Two-component regulatory system</keyword>
<dbReference type="EC" id="2.7.13.3" evidence="3"/>
<dbReference type="RefSeq" id="WP_062947759.1">
    <property type="nucleotide sequence ID" value="NZ_LPVY01000001.1"/>
</dbReference>
<keyword evidence="6 11" id="KW-0812">Transmembrane</keyword>
<evidence type="ECO:0000256" key="11">
    <source>
        <dbReference type="SAM" id="Phobius"/>
    </source>
</evidence>
<dbReference type="InterPro" id="IPR003594">
    <property type="entry name" value="HATPase_dom"/>
</dbReference>
<dbReference type="PANTHER" id="PTHR45436:SF5">
    <property type="entry name" value="SENSOR HISTIDINE KINASE TRCS"/>
    <property type="match status" value="1"/>
</dbReference>
<dbReference type="InterPro" id="IPR050428">
    <property type="entry name" value="TCS_sensor_his_kinase"/>
</dbReference>
<dbReference type="CDD" id="cd00082">
    <property type="entry name" value="HisKA"/>
    <property type="match status" value="1"/>
</dbReference>
<feature type="transmembrane region" description="Helical" evidence="11">
    <location>
        <begin position="13"/>
        <end position="36"/>
    </location>
</feature>
<reference evidence="14 15" key="1">
    <citation type="submission" date="2015-12" db="EMBL/GenBank/DDBJ databases">
        <title>Genome sequence of Thalassospira lucentensis MCCC 1A02072.</title>
        <authorList>
            <person name="Lu L."/>
            <person name="Lai Q."/>
            <person name="Shao Z."/>
            <person name="Qian P."/>
        </authorList>
    </citation>
    <scope>NUCLEOTIDE SEQUENCE [LARGE SCALE GENOMIC DNA]</scope>
    <source>
        <strain evidence="14 15">MCCC 1A02072</strain>
    </source>
</reference>
<proteinExistence type="predicted"/>
<accession>A0A154LBK8</accession>
<dbReference type="InterPro" id="IPR003660">
    <property type="entry name" value="HAMP_dom"/>
</dbReference>
<name>A0A154LBK8_9PROT</name>
<sequence>MAGFFSSSLTARIVGRVTLCVVTLWLVAAGLAAVVIDEELGEAFDSGLQETARRNLPLAVEFIMNRPNGSGMTELPALLDHDQDDGEDDGPDDSGEYLLYQMRNALGEVLLQTHDAGQVAFAAPLEPGFWQDEMFRYYTEAAISGTLFLQVAEPLAHRREATFESAVAVLLPVIVLVPAIIVAIWLSVRAGLGPVARLHDEIDLRGSGNLDPIAIKHIPVELARIGGAVNTLLVRLKSALNAERSFASNSAHELRTPIASALAQTQQLLSEMAPDDIHRERAKRVEQSLGRLRRLSEKLLQWSRAEAGIGKSDQHHDLDAIVDMVVEDIRRSNRFGDRIDVMRNGTSLVAAIDPDAFGICVGNLLENALMHGDADQAVSLRVEGPDTLIVENAGRTVPDYILVRLTHRFERHGKHPESSGLGLSIVSAIIEQAGGQLELISPRPCMTDGFIARLKLPGKRNGPAVE</sequence>
<evidence type="ECO:0000256" key="10">
    <source>
        <dbReference type="SAM" id="MobiDB-lite"/>
    </source>
</evidence>
<dbReference type="Pfam" id="PF02518">
    <property type="entry name" value="HATPase_c"/>
    <property type="match status" value="1"/>
</dbReference>
<evidence type="ECO:0000259" key="12">
    <source>
        <dbReference type="PROSITE" id="PS50109"/>
    </source>
</evidence>
<keyword evidence="4" id="KW-0597">Phosphoprotein</keyword>
<comment type="subcellular location">
    <subcellularLocation>
        <location evidence="2">Membrane</location>
    </subcellularLocation>
</comment>
<dbReference type="PANTHER" id="PTHR45436">
    <property type="entry name" value="SENSOR HISTIDINE KINASE YKOH"/>
    <property type="match status" value="1"/>
</dbReference>
<feature type="transmembrane region" description="Helical" evidence="11">
    <location>
        <begin position="167"/>
        <end position="188"/>
    </location>
</feature>
<evidence type="ECO:0000313" key="15">
    <source>
        <dbReference type="Proteomes" id="UP000076335"/>
    </source>
</evidence>
<dbReference type="Pfam" id="PF00512">
    <property type="entry name" value="HisKA"/>
    <property type="match status" value="1"/>
</dbReference>
<keyword evidence="5" id="KW-0808">Transferase</keyword>
<keyword evidence="8 11" id="KW-1133">Transmembrane helix</keyword>
<feature type="domain" description="HAMP" evidence="13">
    <location>
        <begin position="189"/>
        <end position="241"/>
    </location>
</feature>
<evidence type="ECO:0000313" key="14">
    <source>
        <dbReference type="EMBL" id="KZB69475.1"/>
    </source>
</evidence>
<feature type="domain" description="Histidine kinase" evidence="12">
    <location>
        <begin position="249"/>
        <end position="460"/>
    </location>
</feature>
<dbReference type="GO" id="GO:0016020">
    <property type="term" value="C:membrane"/>
    <property type="evidence" value="ECO:0007669"/>
    <property type="project" value="UniProtKB-SubCell"/>
</dbReference>